<dbReference type="AlphaFoldDB" id="A0A8H3WHZ8"/>
<keyword evidence="5" id="KW-1185">Reference proteome</keyword>
<comment type="caution">
    <text evidence="4">The sequence shown here is derived from an EMBL/GenBank/DDBJ whole genome shotgun (WGS) entry which is preliminary data.</text>
</comment>
<keyword evidence="2 3" id="KW-0040">ANK repeat</keyword>
<evidence type="ECO:0000256" key="2">
    <source>
        <dbReference type="ARBA" id="ARBA00023043"/>
    </source>
</evidence>
<dbReference type="Pfam" id="PF12796">
    <property type="entry name" value="Ank_2"/>
    <property type="match status" value="1"/>
</dbReference>
<accession>A0A8H3WHZ8</accession>
<proteinExistence type="predicted"/>
<dbReference type="OrthoDB" id="7464126at2759"/>
<dbReference type="Proteomes" id="UP000434172">
    <property type="component" value="Unassembled WGS sequence"/>
</dbReference>
<evidence type="ECO:0000256" key="1">
    <source>
        <dbReference type="ARBA" id="ARBA00022737"/>
    </source>
</evidence>
<reference evidence="4 5" key="1">
    <citation type="submission" date="2019-12" db="EMBL/GenBank/DDBJ databases">
        <title>A genome sequence resource for the geographically widespread anthracnose pathogen Colletotrichum asianum.</title>
        <authorList>
            <person name="Meng Y."/>
        </authorList>
    </citation>
    <scope>NUCLEOTIDE SEQUENCE [LARGE SCALE GENOMIC DNA]</scope>
    <source>
        <strain evidence="4 5">ICMP 18580</strain>
    </source>
</reference>
<feature type="non-terminal residue" evidence="4">
    <location>
        <position position="1"/>
    </location>
</feature>
<dbReference type="Gene3D" id="1.25.40.20">
    <property type="entry name" value="Ankyrin repeat-containing domain"/>
    <property type="match status" value="1"/>
</dbReference>
<dbReference type="PROSITE" id="PS50297">
    <property type="entry name" value="ANK_REP_REGION"/>
    <property type="match status" value="2"/>
</dbReference>
<feature type="repeat" description="ANK" evidence="3">
    <location>
        <begin position="76"/>
        <end position="105"/>
    </location>
</feature>
<name>A0A8H3WHZ8_9PEZI</name>
<organism evidence="4 5">
    <name type="scientific">Colletotrichum asianum</name>
    <dbReference type="NCBI Taxonomy" id="702518"/>
    <lineage>
        <taxon>Eukaryota</taxon>
        <taxon>Fungi</taxon>
        <taxon>Dikarya</taxon>
        <taxon>Ascomycota</taxon>
        <taxon>Pezizomycotina</taxon>
        <taxon>Sordariomycetes</taxon>
        <taxon>Hypocreomycetidae</taxon>
        <taxon>Glomerellales</taxon>
        <taxon>Glomerellaceae</taxon>
        <taxon>Colletotrichum</taxon>
        <taxon>Colletotrichum gloeosporioides species complex</taxon>
    </lineage>
</organism>
<dbReference type="SUPFAM" id="SSF48403">
    <property type="entry name" value="Ankyrin repeat"/>
    <property type="match status" value="1"/>
</dbReference>
<protein>
    <submittedName>
        <fullName evidence="4">Ankyrin repeat protein</fullName>
    </submittedName>
</protein>
<sequence length="213" mass="23130">DRTQVSPVPRTSAGGPLDCARFLIAKGADVNAQLRYRDFGSPLTASVCNGELEYVRLLVEHGADVNMNPEFGPYGSPLAAAVSMGQLDCARFLVENGADVNAYLEFGEYGSVLAAAILGKHPVLDMAKFLVEEQQAGPSHLVFVRPRGKNDGRMKKRLSKGRRYDQNLGRTIGAYLMQELQIEAQMLISLGVPQEDIAPSIAPAHSSDRNEDE</sequence>
<dbReference type="EMBL" id="WOWK01000018">
    <property type="protein sequence ID" value="KAF0328378.1"/>
    <property type="molecule type" value="Genomic_DNA"/>
</dbReference>
<evidence type="ECO:0000313" key="5">
    <source>
        <dbReference type="Proteomes" id="UP000434172"/>
    </source>
</evidence>
<dbReference type="SMART" id="SM00248">
    <property type="entry name" value="ANK"/>
    <property type="match status" value="3"/>
</dbReference>
<gene>
    <name evidence="4" type="ORF">GQ607_004530</name>
</gene>
<keyword evidence="1" id="KW-0677">Repeat</keyword>
<dbReference type="InterPro" id="IPR036770">
    <property type="entry name" value="Ankyrin_rpt-contain_sf"/>
</dbReference>
<dbReference type="PANTHER" id="PTHR24198">
    <property type="entry name" value="ANKYRIN REPEAT AND PROTEIN KINASE DOMAIN-CONTAINING PROTEIN"/>
    <property type="match status" value="1"/>
</dbReference>
<dbReference type="PROSITE" id="PS50088">
    <property type="entry name" value="ANK_REPEAT"/>
    <property type="match status" value="2"/>
</dbReference>
<dbReference type="PANTHER" id="PTHR24198:SF194">
    <property type="entry name" value="INVERSIN-A"/>
    <property type="match status" value="1"/>
</dbReference>
<feature type="repeat" description="ANK" evidence="3">
    <location>
        <begin position="38"/>
        <end position="70"/>
    </location>
</feature>
<evidence type="ECO:0000256" key="3">
    <source>
        <dbReference type="PROSITE-ProRule" id="PRU00023"/>
    </source>
</evidence>
<evidence type="ECO:0000313" key="4">
    <source>
        <dbReference type="EMBL" id="KAF0328378.1"/>
    </source>
</evidence>
<dbReference type="InterPro" id="IPR002110">
    <property type="entry name" value="Ankyrin_rpt"/>
</dbReference>